<feature type="transmembrane region" description="Helical" evidence="6">
    <location>
        <begin position="257"/>
        <end position="276"/>
    </location>
</feature>
<keyword evidence="2" id="KW-0813">Transport</keyword>
<feature type="transmembrane region" description="Helical" evidence="6">
    <location>
        <begin position="199"/>
        <end position="219"/>
    </location>
</feature>
<dbReference type="PANTHER" id="PTHR43840">
    <property type="entry name" value="MITOCHONDRIAL METAL TRANSPORTER 1-RELATED"/>
    <property type="match status" value="1"/>
</dbReference>
<dbReference type="Gene3D" id="1.20.1510.10">
    <property type="entry name" value="Cation efflux protein transmembrane domain"/>
    <property type="match status" value="1"/>
</dbReference>
<evidence type="ECO:0000256" key="1">
    <source>
        <dbReference type="ARBA" id="ARBA00004141"/>
    </source>
</evidence>
<organism evidence="9 10">
    <name type="scientific">Lentinula aciculospora</name>
    <dbReference type="NCBI Taxonomy" id="153920"/>
    <lineage>
        <taxon>Eukaryota</taxon>
        <taxon>Fungi</taxon>
        <taxon>Dikarya</taxon>
        <taxon>Basidiomycota</taxon>
        <taxon>Agaricomycotina</taxon>
        <taxon>Agaricomycetes</taxon>
        <taxon>Agaricomycetidae</taxon>
        <taxon>Agaricales</taxon>
        <taxon>Marasmiineae</taxon>
        <taxon>Omphalotaceae</taxon>
        <taxon>Lentinula</taxon>
    </lineage>
</organism>
<dbReference type="InterPro" id="IPR002524">
    <property type="entry name" value="Cation_efflux"/>
</dbReference>
<comment type="caution">
    <text evidence="9">The sequence shown here is derived from an EMBL/GenBank/DDBJ whole genome shotgun (WGS) entry which is preliminary data.</text>
</comment>
<dbReference type="EMBL" id="JAOTPV010000003">
    <property type="protein sequence ID" value="KAJ4485569.1"/>
    <property type="molecule type" value="Genomic_DNA"/>
</dbReference>
<accession>A0A9W9DUI2</accession>
<keyword evidence="4 6" id="KW-1133">Transmembrane helix</keyword>
<feature type="transmembrane region" description="Helical" evidence="6">
    <location>
        <begin position="119"/>
        <end position="140"/>
    </location>
</feature>
<keyword evidence="10" id="KW-1185">Reference proteome</keyword>
<evidence type="ECO:0000313" key="9">
    <source>
        <dbReference type="EMBL" id="KAJ4485569.1"/>
    </source>
</evidence>
<dbReference type="SUPFAM" id="SSF161111">
    <property type="entry name" value="Cation efflux protein transmembrane domain-like"/>
    <property type="match status" value="1"/>
</dbReference>
<dbReference type="GO" id="GO:0030003">
    <property type="term" value="P:intracellular monoatomic cation homeostasis"/>
    <property type="evidence" value="ECO:0007669"/>
    <property type="project" value="UniProtKB-ARBA"/>
</dbReference>
<dbReference type="NCBIfam" id="TIGR01297">
    <property type="entry name" value="CDF"/>
    <property type="match status" value="1"/>
</dbReference>
<dbReference type="Pfam" id="PF16916">
    <property type="entry name" value="ZT_dimer"/>
    <property type="match status" value="1"/>
</dbReference>
<proteinExistence type="predicted"/>
<dbReference type="Pfam" id="PF01545">
    <property type="entry name" value="Cation_efflux"/>
    <property type="match status" value="1"/>
</dbReference>
<keyword evidence="3 6" id="KW-0812">Transmembrane</keyword>
<dbReference type="GO" id="GO:0098771">
    <property type="term" value="P:inorganic ion homeostasis"/>
    <property type="evidence" value="ECO:0007669"/>
    <property type="project" value="UniProtKB-ARBA"/>
</dbReference>
<dbReference type="InterPro" id="IPR050291">
    <property type="entry name" value="CDF_Transporter"/>
</dbReference>
<keyword evidence="5 6" id="KW-0472">Membrane</keyword>
<evidence type="ECO:0000256" key="5">
    <source>
        <dbReference type="ARBA" id="ARBA00023136"/>
    </source>
</evidence>
<dbReference type="InterPro" id="IPR058533">
    <property type="entry name" value="Cation_efflux_TM"/>
</dbReference>
<feature type="domain" description="Cation efflux protein cytoplasmic" evidence="8">
    <location>
        <begin position="309"/>
        <end position="364"/>
    </location>
</feature>
<sequence length="376" mass="42578">MALEKTSAPVYFVVDQHRADHRSTPLPHPFHLREGLKSEKQLRELRVLKNGKKIQNYYARQNNLIASLLKSMEEHTSEARDEEDAARMPVKIAVWASLIANLILCVLQMYAAISALSLSLLATGIDSVFDIGSNILLLWLHRKAESLDAKKWPVGGARLETIGNIVYGTMSSVNLVVIVESVRDLITHTNGSVKDFHLPSILAVAAALFVKFILFLYCFSLRKNSSQVHVLWEDHRNDLWINGFGILMSTGGSKLRWFLDPMGAIIIALGVIIAWGRTIYGQFELLAGKTAPHGVLQLLTYKSLTFNEDIERIDTVRAYHYFFVEVDIVMDPKTPLWKAHDISERLQCKIEALPKIERAFVHVDYETSHQPEHRKS</sequence>
<dbReference type="Gene3D" id="3.30.70.1350">
    <property type="entry name" value="Cation efflux protein, cytoplasmic domain"/>
    <property type="match status" value="1"/>
</dbReference>
<dbReference type="PANTHER" id="PTHR43840:SF12">
    <property type="entry name" value="CATION DIFFUSION FACILITATOR 1 (AFU_ORTHOLOGUE AFUA_1G14440)"/>
    <property type="match status" value="1"/>
</dbReference>
<dbReference type="InterPro" id="IPR027470">
    <property type="entry name" value="Cation_efflux_CTD"/>
</dbReference>
<comment type="subcellular location">
    <subcellularLocation>
        <location evidence="1">Membrane</location>
        <topology evidence="1">Multi-pass membrane protein</topology>
    </subcellularLocation>
</comment>
<name>A0A9W9DUI2_9AGAR</name>
<dbReference type="Proteomes" id="UP001150266">
    <property type="component" value="Unassembled WGS sequence"/>
</dbReference>
<evidence type="ECO:0000256" key="2">
    <source>
        <dbReference type="ARBA" id="ARBA00022448"/>
    </source>
</evidence>
<evidence type="ECO:0000256" key="3">
    <source>
        <dbReference type="ARBA" id="ARBA00022692"/>
    </source>
</evidence>
<feature type="transmembrane region" description="Helical" evidence="6">
    <location>
        <begin position="161"/>
        <end position="179"/>
    </location>
</feature>
<evidence type="ECO:0000313" key="10">
    <source>
        <dbReference type="Proteomes" id="UP001150266"/>
    </source>
</evidence>
<reference evidence="9" key="1">
    <citation type="submission" date="2022-08" db="EMBL/GenBank/DDBJ databases">
        <title>A Global Phylogenomic Analysis of the Shiitake Genus Lentinula.</title>
        <authorList>
            <consortium name="DOE Joint Genome Institute"/>
            <person name="Sierra-Patev S."/>
            <person name="Min B."/>
            <person name="Naranjo-Ortiz M."/>
            <person name="Looney B."/>
            <person name="Konkel Z."/>
            <person name="Slot J.C."/>
            <person name="Sakamoto Y."/>
            <person name="Steenwyk J.L."/>
            <person name="Rokas A."/>
            <person name="Carro J."/>
            <person name="Camarero S."/>
            <person name="Ferreira P."/>
            <person name="Molpeceres G."/>
            <person name="Ruiz-Duenas F.J."/>
            <person name="Serrano A."/>
            <person name="Henrissat B."/>
            <person name="Drula E."/>
            <person name="Hughes K.W."/>
            <person name="Mata J.L."/>
            <person name="Ishikawa N.K."/>
            <person name="Vargas-Isla R."/>
            <person name="Ushijima S."/>
            <person name="Smith C.A."/>
            <person name="Ahrendt S."/>
            <person name="Andreopoulos W."/>
            <person name="He G."/>
            <person name="Labutti K."/>
            <person name="Lipzen A."/>
            <person name="Ng V."/>
            <person name="Riley R."/>
            <person name="Sandor L."/>
            <person name="Barry K."/>
            <person name="Martinez A.T."/>
            <person name="Xiao Y."/>
            <person name="Gibbons J.G."/>
            <person name="Terashima K."/>
            <person name="Grigoriev I.V."/>
            <person name="Hibbett D.S."/>
        </authorList>
    </citation>
    <scope>NUCLEOTIDE SEQUENCE</scope>
    <source>
        <strain evidence="9">JLM2183</strain>
    </source>
</reference>
<dbReference type="SUPFAM" id="SSF160240">
    <property type="entry name" value="Cation efflux protein cytoplasmic domain-like"/>
    <property type="match status" value="1"/>
</dbReference>
<evidence type="ECO:0000259" key="8">
    <source>
        <dbReference type="Pfam" id="PF16916"/>
    </source>
</evidence>
<dbReference type="GO" id="GO:0008324">
    <property type="term" value="F:monoatomic cation transmembrane transporter activity"/>
    <property type="evidence" value="ECO:0007669"/>
    <property type="project" value="InterPro"/>
</dbReference>
<feature type="domain" description="Cation efflux protein transmembrane" evidence="7">
    <location>
        <begin position="94"/>
        <end position="285"/>
    </location>
</feature>
<feature type="transmembrane region" description="Helical" evidence="6">
    <location>
        <begin position="92"/>
        <end position="113"/>
    </location>
</feature>
<protein>
    <submittedName>
        <fullName evidence="9">CDF-like metal transporter</fullName>
    </submittedName>
</protein>
<gene>
    <name evidence="9" type="ORF">J3R30DRAFT_3654988</name>
</gene>
<dbReference type="GO" id="GO:0016020">
    <property type="term" value="C:membrane"/>
    <property type="evidence" value="ECO:0007669"/>
    <property type="project" value="UniProtKB-SubCell"/>
</dbReference>
<dbReference type="InterPro" id="IPR027469">
    <property type="entry name" value="Cation_efflux_TMD_sf"/>
</dbReference>
<dbReference type="AlphaFoldDB" id="A0A9W9DUI2"/>
<dbReference type="OrthoDB" id="78296at2759"/>
<dbReference type="FunFam" id="1.20.1510.10:FF:000005">
    <property type="entry name" value="Putative Cation diffusion facilitator 1"/>
    <property type="match status" value="1"/>
</dbReference>
<evidence type="ECO:0000256" key="6">
    <source>
        <dbReference type="SAM" id="Phobius"/>
    </source>
</evidence>
<evidence type="ECO:0000256" key="4">
    <source>
        <dbReference type="ARBA" id="ARBA00022989"/>
    </source>
</evidence>
<dbReference type="InterPro" id="IPR036837">
    <property type="entry name" value="Cation_efflux_CTD_sf"/>
</dbReference>
<evidence type="ECO:0000259" key="7">
    <source>
        <dbReference type="Pfam" id="PF01545"/>
    </source>
</evidence>